<keyword evidence="3 5" id="KW-0677">Repeat</keyword>
<dbReference type="Proteomes" id="UP001152795">
    <property type="component" value="Unassembled WGS sequence"/>
</dbReference>
<evidence type="ECO:0000313" key="6">
    <source>
        <dbReference type="EMBL" id="CAB4000168.1"/>
    </source>
</evidence>
<evidence type="ECO:0000256" key="1">
    <source>
        <dbReference type="ARBA" id="ARBA00022473"/>
    </source>
</evidence>
<organism evidence="6 7">
    <name type="scientific">Paramuricea clavata</name>
    <name type="common">Red gorgonian</name>
    <name type="synonym">Violescent sea-whip</name>
    <dbReference type="NCBI Taxonomy" id="317549"/>
    <lineage>
        <taxon>Eukaryota</taxon>
        <taxon>Metazoa</taxon>
        <taxon>Cnidaria</taxon>
        <taxon>Anthozoa</taxon>
        <taxon>Octocorallia</taxon>
        <taxon>Malacalcyonacea</taxon>
        <taxon>Plexauridae</taxon>
        <taxon>Paramuricea</taxon>
    </lineage>
</organism>
<name>A0A7D9E451_PARCT</name>
<dbReference type="PROSITE" id="PS51051">
    <property type="entry name" value="DSL"/>
    <property type="match status" value="1"/>
</dbReference>
<keyword evidence="1 5" id="KW-0217">Developmental protein</keyword>
<dbReference type="OrthoDB" id="5990184at2759"/>
<accession>A0A7D9E451</accession>
<dbReference type="AlphaFoldDB" id="A0A7D9E451"/>
<dbReference type="PANTHER" id="PTHR24043">
    <property type="entry name" value="SCAVENGER RECEPTOR CLASS F"/>
    <property type="match status" value="1"/>
</dbReference>
<evidence type="ECO:0000256" key="3">
    <source>
        <dbReference type="ARBA" id="ARBA00022737"/>
    </source>
</evidence>
<dbReference type="EMBL" id="CACRXK020003769">
    <property type="protein sequence ID" value="CAB4000168.1"/>
    <property type="molecule type" value="Genomic_DNA"/>
</dbReference>
<gene>
    <name evidence="6" type="ORF">PACLA_8A034549</name>
</gene>
<keyword evidence="5" id="KW-1133">Transmembrane helix</keyword>
<keyword evidence="2 5" id="KW-0245">EGF-like domain</keyword>
<dbReference type="PANTHER" id="PTHR24043:SF12">
    <property type="entry name" value="DELTA-LIKE PROTEIN"/>
    <property type="match status" value="1"/>
</dbReference>
<evidence type="ECO:0000256" key="2">
    <source>
        <dbReference type="ARBA" id="ARBA00022536"/>
    </source>
</evidence>
<dbReference type="InterPro" id="IPR042635">
    <property type="entry name" value="MEGF10/SREC1/2-like"/>
</dbReference>
<reference evidence="6" key="1">
    <citation type="submission" date="2020-04" db="EMBL/GenBank/DDBJ databases">
        <authorList>
            <person name="Alioto T."/>
            <person name="Alioto T."/>
            <person name="Gomez Garrido J."/>
        </authorList>
    </citation>
    <scope>NUCLEOTIDE SEQUENCE</scope>
    <source>
        <strain evidence="6">A484AB</strain>
    </source>
</reference>
<keyword evidence="7" id="KW-1185">Reference proteome</keyword>
<evidence type="ECO:0000313" key="7">
    <source>
        <dbReference type="Proteomes" id="UP001152795"/>
    </source>
</evidence>
<dbReference type="GO" id="GO:0007154">
    <property type="term" value="P:cell communication"/>
    <property type="evidence" value="ECO:0007669"/>
    <property type="project" value="InterPro"/>
</dbReference>
<dbReference type="GO" id="GO:0016020">
    <property type="term" value="C:membrane"/>
    <property type="evidence" value="ECO:0007669"/>
    <property type="project" value="UniProtKB-SubCell"/>
</dbReference>
<dbReference type="InterPro" id="IPR001774">
    <property type="entry name" value="DSL"/>
</dbReference>
<dbReference type="Pfam" id="PF01414">
    <property type="entry name" value="DSL"/>
    <property type="match status" value="1"/>
</dbReference>
<dbReference type="GO" id="GO:0005044">
    <property type="term" value="F:scavenger receptor activity"/>
    <property type="evidence" value="ECO:0007669"/>
    <property type="project" value="InterPro"/>
</dbReference>
<proteinExistence type="predicted"/>
<evidence type="ECO:0000256" key="4">
    <source>
        <dbReference type="ARBA" id="ARBA00023157"/>
    </source>
</evidence>
<keyword evidence="5" id="KW-0732">Signal</keyword>
<evidence type="ECO:0000256" key="5">
    <source>
        <dbReference type="RuleBase" id="RU280815"/>
    </source>
</evidence>
<comment type="subcellular location">
    <subcellularLocation>
        <location evidence="5">Membrane</location>
        <topology evidence="5">Single-pass type I membrane protein</topology>
    </subcellularLocation>
</comment>
<keyword evidence="4 5" id="KW-1015">Disulfide bond</keyword>
<keyword evidence="5" id="KW-0812">Transmembrane</keyword>
<comment type="function">
    <text evidence="5">Putative Notch ligand involved in the mediation of Notch signaling.</text>
</comment>
<dbReference type="SMART" id="SM00051">
    <property type="entry name" value="DSL"/>
    <property type="match status" value="2"/>
</dbReference>
<keyword evidence="5" id="KW-0472">Membrane</keyword>
<sequence length="677" mass="75454">MKEDAVVKDHWCLDVTRVTTSSQSGLHAMARELTDLGNGSRNPLLYSFLSFQGNLGISILATNRNGSKIESYRLHRSIYPTVYGKKKWENATLLANGRSNSNITLSYQVYCKEHYYSPSCSVGCLPGVNYKCVESTGNKLCLNGYVGPNCTCKPGHQYNCDSTGKRICYRPWYGVKCDVECQEKNDRVSGYNCNTTTGAKICLNGWYGPECNETTKTVNSAILTNNSLEIISTTQVKYNTLNVLTTKNSIHYIPSMSRMMMSLPKFIFTTLMTSSPQTSSLMTSAFMAPSYITSTPATSASMTTSPITSLITSSPMTSPLMTSSPTISHLFPSHAFSASTEGGMTRRNRTSMMVMNSTRQTESPKTILSSSYLVKLKSFSPYNRFTEVTENKLSGTSVDFTAISGGAKDHTEITSYIRSTETTENKLSGTSADFTATSEGIKDHTEIISYIRSTRVTENKLSGTSVDFTATSEDIKDRTEITSYIRFTEATVNKLSGTSVDFTATSEGIKDRTEITSYIRFTEITENKLSRTSVDFTATTEDVKDRTGIDLSPGGRIETSTTCCDVTSTPTPRDMTFRPGSTDARKSNDLWWLMLLPFILAILVIVRAIRVLKKKNRKRREISPHYEASMQEMNVKPEDNKKEILHDQQDTRIENNNYESPQEDLEAIWKVMSTFHE</sequence>
<protein>
    <recommendedName>
        <fullName evidence="5">Delta-like protein</fullName>
    </recommendedName>
</protein>
<dbReference type="Gene3D" id="2.10.25.140">
    <property type="match status" value="2"/>
</dbReference>
<comment type="caution">
    <text evidence="6">The sequence shown here is derived from an EMBL/GenBank/DDBJ whole genome shotgun (WGS) entry which is preliminary data.</text>
</comment>